<dbReference type="CDD" id="cd04496">
    <property type="entry name" value="SSB_OBF"/>
    <property type="match status" value="1"/>
</dbReference>
<sequence length="182" mass="19453">MEAEIIINGNVGADVAWRDHGEYGGRATFSLACTPAVQRDGLWVDLPTAWYRVVCWRRLAANVRDSVAKGDAVIVGGRLRLERWSDEAGHSREGYTVEAAWVAHDLRRGASTFRRSAVRSSVPAQDVTPDDLNRVDGSNHVGSVDGDAPRNGGEAPITVAIAAATPAADGERGLGEREPIPA</sequence>
<dbReference type="InterPro" id="IPR011344">
    <property type="entry name" value="ssDNA-bd"/>
</dbReference>
<dbReference type="Proteomes" id="UP000290624">
    <property type="component" value="Unassembled WGS sequence"/>
</dbReference>
<dbReference type="GO" id="GO:0006260">
    <property type="term" value="P:DNA replication"/>
    <property type="evidence" value="ECO:0007669"/>
    <property type="project" value="InterPro"/>
</dbReference>
<feature type="region of interest" description="Disordered" evidence="4">
    <location>
        <begin position="120"/>
        <end position="154"/>
    </location>
</feature>
<dbReference type="Pfam" id="PF00436">
    <property type="entry name" value="SSB"/>
    <property type="match status" value="1"/>
</dbReference>
<keyword evidence="6" id="KW-1185">Reference proteome</keyword>
<dbReference type="PROSITE" id="PS50935">
    <property type="entry name" value="SSB"/>
    <property type="match status" value="1"/>
</dbReference>
<evidence type="ECO:0000313" key="6">
    <source>
        <dbReference type="Proteomes" id="UP000290624"/>
    </source>
</evidence>
<evidence type="ECO:0000256" key="1">
    <source>
        <dbReference type="ARBA" id="ARBA00023125"/>
    </source>
</evidence>
<accession>A0A4Q2EFL8</accession>
<dbReference type="Gene3D" id="2.40.50.140">
    <property type="entry name" value="Nucleic acid-binding proteins"/>
    <property type="match status" value="1"/>
</dbReference>
<keyword evidence="1 2" id="KW-0238">DNA-binding</keyword>
<dbReference type="AlphaFoldDB" id="A0A4Q2EFL8"/>
<evidence type="ECO:0000313" key="5">
    <source>
        <dbReference type="EMBL" id="RXW31773.1"/>
    </source>
</evidence>
<dbReference type="GO" id="GO:0003697">
    <property type="term" value="F:single-stranded DNA binding"/>
    <property type="evidence" value="ECO:0007669"/>
    <property type="project" value="InterPro"/>
</dbReference>
<organism evidence="5 6">
    <name type="scientific">Propioniciclava flava</name>
    <dbReference type="NCBI Taxonomy" id="2072026"/>
    <lineage>
        <taxon>Bacteria</taxon>
        <taxon>Bacillati</taxon>
        <taxon>Actinomycetota</taxon>
        <taxon>Actinomycetes</taxon>
        <taxon>Propionibacteriales</taxon>
        <taxon>Propionibacteriaceae</taxon>
        <taxon>Propioniciclava</taxon>
    </lineage>
</organism>
<dbReference type="OrthoDB" id="4427276at2"/>
<evidence type="ECO:0000256" key="4">
    <source>
        <dbReference type="SAM" id="MobiDB-lite"/>
    </source>
</evidence>
<evidence type="ECO:0000256" key="2">
    <source>
        <dbReference type="PROSITE-ProRule" id="PRU00252"/>
    </source>
</evidence>
<comment type="caution">
    <text evidence="5">The sequence shown here is derived from an EMBL/GenBank/DDBJ whole genome shotgun (WGS) entry which is preliminary data.</text>
</comment>
<protein>
    <recommendedName>
        <fullName evidence="3">Single-stranded DNA-binding protein</fullName>
    </recommendedName>
</protein>
<dbReference type="InterPro" id="IPR012340">
    <property type="entry name" value="NA-bd_OB-fold"/>
</dbReference>
<dbReference type="SUPFAM" id="SSF50249">
    <property type="entry name" value="Nucleic acid-binding proteins"/>
    <property type="match status" value="1"/>
</dbReference>
<dbReference type="NCBIfam" id="TIGR00621">
    <property type="entry name" value="ssb"/>
    <property type="match status" value="1"/>
</dbReference>
<dbReference type="EMBL" id="PPCV01000006">
    <property type="protein sequence ID" value="RXW31773.1"/>
    <property type="molecule type" value="Genomic_DNA"/>
</dbReference>
<dbReference type="RefSeq" id="WP_129458991.1">
    <property type="nucleotide sequence ID" value="NZ_PPCV01000006.1"/>
</dbReference>
<name>A0A4Q2EFL8_9ACTN</name>
<proteinExistence type="predicted"/>
<evidence type="ECO:0000256" key="3">
    <source>
        <dbReference type="RuleBase" id="RU000524"/>
    </source>
</evidence>
<reference evidence="5 6" key="1">
    <citation type="submission" date="2018-01" db="EMBL/GenBank/DDBJ databases">
        <title>Lactibacter flavus gen. nov., sp. nov., a novel bacterium of the family Propionibacteriaceae isolated from raw milk and dairy products.</title>
        <authorList>
            <person name="Wenning M."/>
            <person name="Breitenwieser F."/>
            <person name="Huptas C."/>
            <person name="von Neubeck M."/>
            <person name="Busse H.-J."/>
            <person name="Scherer S."/>
        </authorList>
    </citation>
    <scope>NUCLEOTIDE SEQUENCE [LARGE SCALE GENOMIC DNA]</scope>
    <source>
        <strain evidence="5 6">VG341</strain>
    </source>
</reference>
<gene>
    <name evidence="5" type="ORF">C1706_09390</name>
</gene>
<dbReference type="InterPro" id="IPR000424">
    <property type="entry name" value="Primosome_PriB/ssb"/>
</dbReference>